<dbReference type="EC" id="2.7.7.7" evidence="2"/>
<dbReference type="Gene3D" id="3.40.960.10">
    <property type="entry name" value="VSR Endonuclease"/>
    <property type="match status" value="1"/>
</dbReference>
<dbReference type="InterPro" id="IPR023211">
    <property type="entry name" value="DNA_pol_palm_dom_sf"/>
</dbReference>
<evidence type="ECO:0000256" key="8">
    <source>
        <dbReference type="ARBA" id="ARBA00049244"/>
    </source>
</evidence>
<keyword evidence="7" id="KW-0238">DNA-binding</keyword>
<sequence>MSLPRWSRPKTVVSRSPTRTISVARALVTARAHRHKDQSAQHSCDFNCIRHGRNLQTTKARELHQLAKVPEGPCGLPEIRAFEKVLPDYQDIVVSADHGNAIVHCGPTSQYQLILLAHQGHYDVITKLNAYYGVNYFCLQCRKGYKTRDFRHHRCPGFKCYCCQQTDCSDFVTHPARDAANELCPHCHRRFFGPRCLELHTIRSPSGDRVHPLTFDNVCAQLRCCGHCGRTFKRFQDFLSHLCGYQACYNCKATVDVWAHKCFIQPIQNRRGPKRKHPSTSTDQPGPVPEEEQAVVKIFFDCECMQEGGEAHRVNLVCAETSLDDRRYQFPSMQDFMAWVWNLRVTDPGRRPFVLIAHNFQGYDGYLLLEELYKQAVVASQIVNGAKLLSVSIPGDIKFIDSLNFFPMALASFPQTFGLQEEAKGFFPHFFNTPTLQQYVGAMPDKQYYDPDGMKPARRADFERWYADQVASNRVFNLQAELLKYCQSDVRILKQACTLFEREFRGICGFDPFEQCITIASACNVASRRHWMRPRTLSVEPLHGWHPQIRQSRVALEWLYHLERILPPPTDGEPRLRHSRNGGEVLFLIGERRYHADGYDPRTGFVYEFYGCFYHGCPECFPLRHQRHTKLDGATPHELYTRTVQRAESIRQGGHVVIEKWECEWEDKKREDPELRLWAKTLDLVTPLDPRDAFFGGRTEAVRAHCQAQPDQHIFYDDFTSLYPWVSKNCKYPVGHPVIHTQFTCQTPEDWDRLVRQQSYGLVQCRVLPPHYLFHPVLPVRVAGNLLFPLCVQCARQQVPLPWTERTHICNHTPRERAFTSTTLFRDYINTWIKVKQEADGWPSPEVEKDPALQIEYLEEFRRVEGVILNPAKIERNEGRRTLGKLMANSFWGKFGQRTNKTQVTTCKDPETFFDLFLDGKRDIHRILPAGEQMIDVYHSFKEAVGELGTNTNIFVAAFTTAHARVKLYQDGLLPLDTRVLYMDTDSVVYLATQGETHLPRGRFLGQFKDELKGDVIDEFVAGGPKNYAYRTRSGQECCKVRGFTLDARGQAVLNFESVRNLVQKDIEEPLDRPRTLSVDNPHHIVWNVTDKTLHPVPQLKTYCMVQDKRVLDANTGMTYPYGYRPSQDIVDDMVLSILFSDVDSPLEDWEEDLPFVPEPCPF</sequence>
<dbReference type="InterPro" id="IPR012337">
    <property type="entry name" value="RNaseH-like_sf"/>
</dbReference>
<accession>A0ABN8QTZ1</accession>
<dbReference type="InterPro" id="IPR043502">
    <property type="entry name" value="DNA/RNA_pol_sf"/>
</dbReference>
<keyword evidence="4" id="KW-0548">Nucleotidyltransferase</keyword>
<comment type="catalytic activity">
    <reaction evidence="8">
        <text>DNA(n) + a 2'-deoxyribonucleoside 5'-triphosphate = DNA(n+1) + diphosphate</text>
        <dbReference type="Rhea" id="RHEA:22508"/>
        <dbReference type="Rhea" id="RHEA-COMP:17339"/>
        <dbReference type="Rhea" id="RHEA-COMP:17340"/>
        <dbReference type="ChEBI" id="CHEBI:33019"/>
        <dbReference type="ChEBI" id="CHEBI:61560"/>
        <dbReference type="ChEBI" id="CHEBI:173112"/>
        <dbReference type="EC" id="2.7.7.7"/>
    </reaction>
</comment>
<dbReference type="InterPro" id="IPR036397">
    <property type="entry name" value="RNaseH_sf"/>
</dbReference>
<evidence type="ECO:0000256" key="7">
    <source>
        <dbReference type="ARBA" id="ARBA00023125"/>
    </source>
</evidence>
<evidence type="ECO:0000313" key="11">
    <source>
        <dbReference type="EMBL" id="CAH3170266.1"/>
    </source>
</evidence>
<dbReference type="EMBL" id="CALNXI010001478">
    <property type="protein sequence ID" value="CAH3170266.1"/>
    <property type="molecule type" value="Genomic_DNA"/>
</dbReference>
<evidence type="ECO:0000256" key="2">
    <source>
        <dbReference type="ARBA" id="ARBA00012417"/>
    </source>
</evidence>
<gene>
    <name evidence="11" type="ORF">PEVE_00007180</name>
</gene>
<keyword evidence="12" id="KW-1185">Reference proteome</keyword>
<evidence type="ECO:0000256" key="3">
    <source>
        <dbReference type="ARBA" id="ARBA00022679"/>
    </source>
</evidence>
<dbReference type="Gene3D" id="3.30.420.10">
    <property type="entry name" value="Ribonuclease H-like superfamily/Ribonuclease H"/>
    <property type="match status" value="1"/>
</dbReference>
<evidence type="ECO:0000256" key="1">
    <source>
        <dbReference type="ARBA" id="ARBA00005755"/>
    </source>
</evidence>
<reference evidence="11 12" key="1">
    <citation type="submission" date="2022-05" db="EMBL/GenBank/DDBJ databases">
        <authorList>
            <consortium name="Genoscope - CEA"/>
            <person name="William W."/>
        </authorList>
    </citation>
    <scope>NUCLEOTIDE SEQUENCE [LARGE SCALE GENOMIC DNA]</scope>
</reference>
<dbReference type="Gene3D" id="3.90.1600.10">
    <property type="entry name" value="Palm domain of DNA polymerase"/>
    <property type="match status" value="1"/>
</dbReference>
<dbReference type="Pfam" id="PF03175">
    <property type="entry name" value="DNA_pol_B_2"/>
    <property type="match status" value="2"/>
</dbReference>
<protein>
    <recommendedName>
        <fullName evidence="2">DNA-directed DNA polymerase</fullName>
        <ecNumber evidence="2">2.7.7.7</ecNumber>
    </recommendedName>
</protein>
<comment type="caution">
    <text evidence="11">The sequence shown here is derived from an EMBL/GenBank/DDBJ whole genome shotgun (WGS) entry which is preliminary data.</text>
</comment>
<dbReference type="Proteomes" id="UP001159427">
    <property type="component" value="Unassembled WGS sequence"/>
</dbReference>
<keyword evidence="6" id="KW-0239">DNA-directed DNA polymerase</keyword>
<evidence type="ECO:0000256" key="6">
    <source>
        <dbReference type="ARBA" id="ARBA00022932"/>
    </source>
</evidence>
<organism evidence="11 12">
    <name type="scientific">Porites evermanni</name>
    <dbReference type="NCBI Taxonomy" id="104178"/>
    <lineage>
        <taxon>Eukaryota</taxon>
        <taxon>Metazoa</taxon>
        <taxon>Cnidaria</taxon>
        <taxon>Anthozoa</taxon>
        <taxon>Hexacorallia</taxon>
        <taxon>Scleractinia</taxon>
        <taxon>Fungiina</taxon>
        <taxon>Poritidae</taxon>
        <taxon>Porites</taxon>
    </lineage>
</organism>
<keyword evidence="3" id="KW-0808">Transferase</keyword>
<feature type="domain" description="DNA-directed DNA polymerase family B mitochondria/virus" evidence="10">
    <location>
        <begin position="353"/>
        <end position="521"/>
    </location>
</feature>
<keyword evidence="5" id="KW-0235">DNA replication</keyword>
<evidence type="ECO:0000313" key="12">
    <source>
        <dbReference type="Proteomes" id="UP001159427"/>
    </source>
</evidence>
<name>A0ABN8QTZ1_9CNID</name>
<evidence type="ECO:0000256" key="9">
    <source>
        <dbReference type="SAM" id="MobiDB-lite"/>
    </source>
</evidence>
<evidence type="ECO:0000259" key="10">
    <source>
        <dbReference type="Pfam" id="PF03175"/>
    </source>
</evidence>
<dbReference type="InterPro" id="IPR004868">
    <property type="entry name" value="DNA-dir_DNA_pol_B_mt/vir"/>
</dbReference>
<dbReference type="PANTHER" id="PTHR33568">
    <property type="entry name" value="DNA POLYMERASE"/>
    <property type="match status" value="1"/>
</dbReference>
<evidence type="ECO:0000256" key="4">
    <source>
        <dbReference type="ARBA" id="ARBA00022695"/>
    </source>
</evidence>
<dbReference type="SUPFAM" id="SSF53098">
    <property type="entry name" value="Ribonuclease H-like"/>
    <property type="match status" value="1"/>
</dbReference>
<dbReference type="SUPFAM" id="SSF56672">
    <property type="entry name" value="DNA/RNA polymerases"/>
    <property type="match status" value="1"/>
</dbReference>
<feature type="region of interest" description="Disordered" evidence="9">
    <location>
        <begin position="270"/>
        <end position="289"/>
    </location>
</feature>
<comment type="similarity">
    <text evidence="1">Belongs to the DNA polymerase type-B family.</text>
</comment>
<evidence type="ECO:0000256" key="5">
    <source>
        <dbReference type="ARBA" id="ARBA00022705"/>
    </source>
</evidence>
<proteinExistence type="inferred from homology"/>
<dbReference type="PANTHER" id="PTHR33568:SF3">
    <property type="entry name" value="DNA-DIRECTED DNA POLYMERASE"/>
    <property type="match status" value="1"/>
</dbReference>
<feature type="domain" description="DNA-directed DNA polymerase family B mitochondria/virus" evidence="10">
    <location>
        <begin position="691"/>
        <end position="841"/>
    </location>
</feature>